<proteinExistence type="predicted"/>
<gene>
    <name evidence="2" type="ORF">F959_01933</name>
</gene>
<protein>
    <submittedName>
        <fullName evidence="2">Uncharacterized protein</fullName>
    </submittedName>
</protein>
<evidence type="ECO:0000313" key="3">
    <source>
        <dbReference type="Proteomes" id="UP000018445"/>
    </source>
</evidence>
<name>N9A030_ACIVR</name>
<organism evidence="2 3">
    <name type="scientific">Acinetobacter venetianus (strain ATCC 31012 / DSM 23050 / BCRC 14357 / CCUG 45561 / CIP 110063 / KCTC 2702 / LMG 19082 / RAG-1)</name>
    <dbReference type="NCBI Taxonomy" id="1191460"/>
    <lineage>
        <taxon>Bacteria</taxon>
        <taxon>Pseudomonadati</taxon>
        <taxon>Pseudomonadota</taxon>
        <taxon>Gammaproteobacteria</taxon>
        <taxon>Moraxellales</taxon>
        <taxon>Moraxellaceae</taxon>
        <taxon>Acinetobacter</taxon>
    </lineage>
</organism>
<sequence>MSTKDLKTNIQSIPTDLQTRGYQPQKVTSPNPSNTHPPKKP</sequence>
<evidence type="ECO:0000313" key="2">
    <source>
        <dbReference type="EMBL" id="ENV37125.1"/>
    </source>
</evidence>
<dbReference type="AlphaFoldDB" id="N9A030"/>
<dbReference type="EMBL" id="APPO01000013">
    <property type="protein sequence ID" value="ENV37125.1"/>
    <property type="molecule type" value="Genomic_DNA"/>
</dbReference>
<dbReference type="Proteomes" id="UP000018445">
    <property type="component" value="Unassembled WGS sequence"/>
</dbReference>
<accession>N9A030</accession>
<keyword evidence="3" id="KW-1185">Reference proteome</keyword>
<dbReference type="HOGENOM" id="CLU_3264314_0_0_6"/>
<evidence type="ECO:0000256" key="1">
    <source>
        <dbReference type="SAM" id="MobiDB-lite"/>
    </source>
</evidence>
<feature type="region of interest" description="Disordered" evidence="1">
    <location>
        <begin position="1"/>
        <end position="41"/>
    </location>
</feature>
<feature type="compositionally biased region" description="Polar residues" evidence="1">
    <location>
        <begin position="8"/>
        <end position="41"/>
    </location>
</feature>
<reference evidence="2 3" key="1">
    <citation type="submission" date="2013-02" db="EMBL/GenBank/DDBJ databases">
        <title>The Genome Sequence of Acinetobacter venetianus CIP 110063.</title>
        <authorList>
            <consortium name="The Broad Institute Genome Sequencing Platform"/>
            <consortium name="The Broad Institute Genome Sequencing Center for Infectious Disease"/>
            <person name="Cerqueira G."/>
            <person name="Feldgarden M."/>
            <person name="Courvalin P."/>
            <person name="Perichon B."/>
            <person name="Grillot-Courvalin C."/>
            <person name="Clermont D."/>
            <person name="Rocha E."/>
            <person name="Yoon E.-J."/>
            <person name="Nemec A."/>
            <person name="Walker B."/>
            <person name="Young S.K."/>
            <person name="Zeng Q."/>
            <person name="Gargeya S."/>
            <person name="Fitzgerald M."/>
            <person name="Haas B."/>
            <person name="Abouelleil A."/>
            <person name="Alvarado L."/>
            <person name="Arachchi H.M."/>
            <person name="Berlin A.M."/>
            <person name="Chapman S.B."/>
            <person name="Dewar J."/>
            <person name="Goldberg J."/>
            <person name="Griggs A."/>
            <person name="Gujja S."/>
            <person name="Hansen M."/>
            <person name="Howarth C."/>
            <person name="Imamovic A."/>
            <person name="Larimer J."/>
            <person name="McCowan C."/>
            <person name="Murphy C."/>
            <person name="Neiman D."/>
            <person name="Pearson M."/>
            <person name="Priest M."/>
            <person name="Roberts A."/>
            <person name="Saif S."/>
            <person name="Shea T."/>
            <person name="Sisk P."/>
            <person name="Sykes S."/>
            <person name="Wortman J."/>
            <person name="Nusbaum C."/>
            <person name="Birren B."/>
        </authorList>
    </citation>
    <scope>NUCLEOTIDE SEQUENCE [LARGE SCALE GENOMIC DNA]</scope>
    <source>
        <strain evidence="3">ATCC 31012 / DSM 23050 / BCRC 14357 / CCUG 45561 / CIP 110063 / KCTC 2702 / LMG 19082 / RAG-1</strain>
    </source>
</reference>
<dbReference type="PATRIC" id="fig|1191460.12.peg.1921"/>
<comment type="caution">
    <text evidence="2">The sequence shown here is derived from an EMBL/GenBank/DDBJ whole genome shotgun (WGS) entry which is preliminary data.</text>
</comment>